<proteinExistence type="predicted"/>
<dbReference type="SMART" id="SM00858">
    <property type="entry name" value="SAF"/>
    <property type="match status" value="1"/>
</dbReference>
<evidence type="ECO:0000313" key="5">
    <source>
        <dbReference type="Proteomes" id="UP000608420"/>
    </source>
</evidence>
<dbReference type="InterPro" id="IPR013974">
    <property type="entry name" value="SAF"/>
</dbReference>
<dbReference type="InterPro" id="IPR017585">
    <property type="entry name" value="SAF_FlgA"/>
</dbReference>
<dbReference type="CDD" id="cd11614">
    <property type="entry name" value="SAF_CpaB_FlgA_like"/>
    <property type="match status" value="1"/>
</dbReference>
<comment type="caution">
    <text evidence="4">The sequence shown here is derived from an EMBL/GenBank/DDBJ whole genome shotgun (WGS) entry which is preliminary data.</text>
</comment>
<evidence type="ECO:0000259" key="3">
    <source>
        <dbReference type="SMART" id="SM00858"/>
    </source>
</evidence>
<reference evidence="5" key="1">
    <citation type="journal article" date="2019" name="Int. J. Syst. Evol. Microbiol.">
        <title>The Global Catalogue of Microorganisms (GCM) 10K type strain sequencing project: providing services to taxonomists for standard genome sequencing and annotation.</title>
        <authorList>
            <consortium name="The Broad Institute Genomics Platform"/>
            <consortium name="The Broad Institute Genome Sequencing Center for Infectious Disease"/>
            <person name="Wu L."/>
            <person name="Ma J."/>
        </authorList>
    </citation>
    <scope>NUCLEOTIDE SEQUENCE [LARGE SCALE GENOMIC DNA]</scope>
    <source>
        <strain evidence="5">CGMCC 1.15420</strain>
    </source>
</reference>
<accession>A0ABQ1VS70</accession>
<feature type="transmembrane region" description="Helical" evidence="2">
    <location>
        <begin position="9"/>
        <end position="29"/>
    </location>
</feature>
<dbReference type="Gene3D" id="3.90.1210.10">
    <property type="entry name" value="Antifreeze-like/N-acetylneuraminic acid synthase C-terminal domain"/>
    <property type="match status" value="1"/>
</dbReference>
<evidence type="ECO:0000313" key="4">
    <source>
        <dbReference type="EMBL" id="GGF94333.1"/>
    </source>
</evidence>
<dbReference type="EMBL" id="BMIW01000008">
    <property type="protein sequence ID" value="GGF94333.1"/>
    <property type="molecule type" value="Genomic_DNA"/>
</dbReference>
<sequence>MFRRRTRQFLYAGMVGAGIIGILFAGYAVHASKHLQEVRASLKQQYEAEISMLNQASEDLVAGWTLAREKTAGERITRQDLASVTMAVNHVPDNWIRASEQIVGKAVKITVSPNTIITESLLYEEGAVPDDLRYREMGFIQLPGELKAKDVVDVRIQFPTGQDYILLSKKRIESLSPGVITATLDEAEILLLSSGIVDAYLHKASIYALKYVEPFLQREAIPTYPPSDAVLQVIRKDPNIVEKAEHALTSSLRAGLEGDLAAVSPQRAAEFVGGKSGMKAAQPAQSTTDSFVFDGAQGE</sequence>
<keyword evidence="5" id="KW-1185">Reference proteome</keyword>
<keyword evidence="2" id="KW-1133">Transmembrane helix</keyword>
<dbReference type="Pfam" id="PF13144">
    <property type="entry name" value="ChapFlgA"/>
    <property type="match status" value="1"/>
</dbReference>
<feature type="region of interest" description="Disordered" evidence="1">
    <location>
        <begin position="276"/>
        <end position="299"/>
    </location>
</feature>
<feature type="domain" description="SAF" evidence="3">
    <location>
        <begin position="61"/>
        <end position="123"/>
    </location>
</feature>
<protein>
    <recommendedName>
        <fullName evidence="3">SAF domain-containing protein</fullName>
    </recommendedName>
</protein>
<keyword evidence="2" id="KW-0812">Transmembrane</keyword>
<evidence type="ECO:0000256" key="1">
    <source>
        <dbReference type="SAM" id="MobiDB-lite"/>
    </source>
</evidence>
<evidence type="ECO:0000256" key="2">
    <source>
        <dbReference type="SAM" id="Phobius"/>
    </source>
</evidence>
<organism evidence="4 5">
    <name type="scientific">Paenibacillus aceti</name>
    <dbReference type="NCBI Taxonomy" id="1820010"/>
    <lineage>
        <taxon>Bacteria</taxon>
        <taxon>Bacillati</taxon>
        <taxon>Bacillota</taxon>
        <taxon>Bacilli</taxon>
        <taxon>Bacillales</taxon>
        <taxon>Paenibacillaceae</taxon>
        <taxon>Paenibacillus</taxon>
    </lineage>
</organism>
<dbReference type="Proteomes" id="UP000608420">
    <property type="component" value="Unassembled WGS sequence"/>
</dbReference>
<gene>
    <name evidence="4" type="ORF">GCM10010913_14770</name>
</gene>
<dbReference type="RefSeq" id="WP_229716901.1">
    <property type="nucleotide sequence ID" value="NZ_BMIW01000008.1"/>
</dbReference>
<name>A0ABQ1VS70_9BACL</name>
<keyword evidence="2" id="KW-0472">Membrane</keyword>